<comment type="similarity">
    <text evidence="1">Belongs to the small G protein signaling modulator family.</text>
</comment>
<evidence type="ECO:0000256" key="1">
    <source>
        <dbReference type="ARBA" id="ARBA00006296"/>
    </source>
</evidence>
<evidence type="ECO:0000256" key="2">
    <source>
        <dbReference type="ARBA" id="ARBA00022443"/>
    </source>
</evidence>
<dbReference type="InterPro" id="IPR000195">
    <property type="entry name" value="Rab-GAP-TBC_dom"/>
</dbReference>
<keyword evidence="11" id="KW-1185">Reference proteome</keyword>
<dbReference type="Proteomes" id="UP000070412">
    <property type="component" value="Unassembled WGS sequence"/>
</dbReference>
<evidence type="ECO:0000313" key="11">
    <source>
        <dbReference type="Proteomes" id="UP000070412"/>
    </source>
</evidence>
<reference evidence="11" key="1">
    <citation type="journal article" date="2020" name="PLoS Negl. Trop. Dis.">
        <title>High-quality nuclear genome for Sarcoptes scabiei-A critical resource for a neglected parasite.</title>
        <authorList>
            <person name="Korhonen P.K."/>
            <person name="Gasser R.B."/>
            <person name="Ma G."/>
            <person name="Wang T."/>
            <person name="Stroehlein A.J."/>
            <person name="Young N.D."/>
            <person name="Ang C.S."/>
            <person name="Fernando D.D."/>
            <person name="Lu H.C."/>
            <person name="Taylor S."/>
            <person name="Reynolds S.L."/>
            <person name="Mofiz E."/>
            <person name="Najaraj S.H."/>
            <person name="Gowda H."/>
            <person name="Madugundu A."/>
            <person name="Renuse S."/>
            <person name="Holt D."/>
            <person name="Pandey A."/>
            <person name="Papenfuss A.T."/>
            <person name="Fischer K."/>
        </authorList>
    </citation>
    <scope>NUCLEOTIDE SEQUENCE [LARGE SCALE GENOMIC DNA]</scope>
</reference>
<accession>A0A834RG51</accession>
<dbReference type="Pfam" id="PF00018">
    <property type="entry name" value="SH3_1"/>
    <property type="match status" value="1"/>
</dbReference>
<dbReference type="CDD" id="cd17688">
    <property type="entry name" value="RUN_SGSM3"/>
    <property type="match status" value="1"/>
</dbReference>
<proteinExistence type="inferred from homology"/>
<keyword evidence="2 4" id="KW-0728">SH3 domain</keyword>
<feature type="region of interest" description="Disordered" evidence="5">
    <location>
        <begin position="1"/>
        <end position="38"/>
    </location>
</feature>
<evidence type="ECO:0000256" key="4">
    <source>
        <dbReference type="PROSITE-ProRule" id="PRU00192"/>
    </source>
</evidence>
<dbReference type="SUPFAM" id="SSF47923">
    <property type="entry name" value="Ypt/Rab-GAP domain of gyp1p"/>
    <property type="match status" value="2"/>
</dbReference>
<dbReference type="EMBL" id="WVUK01000051">
    <property type="protein sequence ID" value="KAF7494902.1"/>
    <property type="molecule type" value="Genomic_DNA"/>
</dbReference>
<dbReference type="InterPro" id="IPR036028">
    <property type="entry name" value="SH3-like_dom_sf"/>
</dbReference>
<dbReference type="Pfam" id="PF02759">
    <property type="entry name" value="RUN"/>
    <property type="match status" value="1"/>
</dbReference>
<gene>
    <name evidence="9" type="ORF">SSS_5129</name>
</gene>
<feature type="domain" description="RUN" evidence="8">
    <location>
        <begin position="565"/>
        <end position="725"/>
    </location>
</feature>
<dbReference type="AlphaFoldDB" id="A0A834RG51"/>
<dbReference type="Gene3D" id="2.30.30.40">
    <property type="entry name" value="SH3 Domains"/>
    <property type="match status" value="1"/>
</dbReference>
<evidence type="ECO:0000259" key="8">
    <source>
        <dbReference type="PROSITE" id="PS50826"/>
    </source>
</evidence>
<dbReference type="InterPro" id="IPR037213">
    <property type="entry name" value="Run_dom_sf"/>
</dbReference>
<dbReference type="PROSITE" id="PS50086">
    <property type="entry name" value="TBC_RABGAP"/>
    <property type="match status" value="1"/>
</dbReference>
<evidence type="ECO:0000256" key="3">
    <source>
        <dbReference type="ARBA" id="ARBA00030864"/>
    </source>
</evidence>
<protein>
    <recommendedName>
        <fullName evidence="3">RUN and TBC1 domain-containing protein 3</fullName>
    </recommendedName>
</protein>
<evidence type="ECO:0000313" key="9">
    <source>
        <dbReference type="EMBL" id="KAF7494902.1"/>
    </source>
</evidence>
<dbReference type="InterPro" id="IPR004012">
    <property type="entry name" value="Run_dom"/>
</dbReference>
<evidence type="ECO:0000256" key="5">
    <source>
        <dbReference type="SAM" id="MobiDB-lite"/>
    </source>
</evidence>
<evidence type="ECO:0000259" key="6">
    <source>
        <dbReference type="PROSITE" id="PS50002"/>
    </source>
</evidence>
<dbReference type="SMART" id="SM00593">
    <property type="entry name" value="RUN"/>
    <property type="match status" value="1"/>
</dbReference>
<dbReference type="SUPFAM" id="SSF140741">
    <property type="entry name" value="RUN domain-like"/>
    <property type="match status" value="1"/>
</dbReference>
<feature type="compositionally biased region" description="Basic and acidic residues" evidence="5">
    <location>
        <begin position="12"/>
        <end position="38"/>
    </location>
</feature>
<name>A0A834RG51_SARSC</name>
<evidence type="ECO:0000259" key="7">
    <source>
        <dbReference type="PROSITE" id="PS50086"/>
    </source>
</evidence>
<dbReference type="SMART" id="SM00326">
    <property type="entry name" value="SH3"/>
    <property type="match status" value="1"/>
</dbReference>
<dbReference type="SUPFAM" id="SSF50044">
    <property type="entry name" value="SH3-domain"/>
    <property type="match status" value="1"/>
</dbReference>
<feature type="region of interest" description="Disordered" evidence="5">
    <location>
        <begin position="733"/>
        <end position="752"/>
    </location>
</feature>
<reference evidence="10" key="3">
    <citation type="submission" date="2022-06" db="UniProtKB">
        <authorList>
            <consortium name="EnsemblMetazoa"/>
        </authorList>
    </citation>
    <scope>IDENTIFICATION</scope>
</reference>
<dbReference type="PROSITE" id="PS50826">
    <property type="entry name" value="RUN"/>
    <property type="match status" value="1"/>
</dbReference>
<organism evidence="9">
    <name type="scientific">Sarcoptes scabiei</name>
    <name type="common">Itch mite</name>
    <name type="synonym">Acarus scabiei</name>
    <dbReference type="NCBI Taxonomy" id="52283"/>
    <lineage>
        <taxon>Eukaryota</taxon>
        <taxon>Metazoa</taxon>
        <taxon>Ecdysozoa</taxon>
        <taxon>Arthropoda</taxon>
        <taxon>Chelicerata</taxon>
        <taxon>Arachnida</taxon>
        <taxon>Acari</taxon>
        <taxon>Acariformes</taxon>
        <taxon>Sarcoptiformes</taxon>
        <taxon>Astigmata</taxon>
        <taxon>Psoroptidia</taxon>
        <taxon>Sarcoptoidea</taxon>
        <taxon>Sarcoptidae</taxon>
        <taxon>Sarcoptinae</taxon>
        <taxon>Sarcoptes</taxon>
    </lineage>
</organism>
<dbReference type="InterPro" id="IPR050302">
    <property type="entry name" value="Rab_GAP_TBC_domain"/>
</dbReference>
<feature type="domain" description="SH3" evidence="6">
    <location>
        <begin position="490"/>
        <end position="549"/>
    </location>
</feature>
<dbReference type="PANTHER" id="PTHR47219">
    <property type="entry name" value="RAB GTPASE-ACTIVATING PROTEIN 1-LIKE"/>
    <property type="match status" value="1"/>
</dbReference>
<evidence type="ECO:0000313" key="10">
    <source>
        <dbReference type="EnsemblMetazoa" id="KAF7494902.1"/>
    </source>
</evidence>
<dbReference type="EnsemblMetazoa" id="SSS_5129s_mrna">
    <property type="protein sequence ID" value="KAF7494902.1"/>
    <property type="gene ID" value="SSS_5129"/>
</dbReference>
<dbReference type="GO" id="GO:0005096">
    <property type="term" value="F:GTPase activator activity"/>
    <property type="evidence" value="ECO:0007669"/>
    <property type="project" value="TreeGrafter"/>
</dbReference>
<dbReference type="Gene3D" id="1.10.472.80">
    <property type="entry name" value="Ypt/Rab-GAP domain of gyp1p, domain 3"/>
    <property type="match status" value="1"/>
</dbReference>
<dbReference type="Pfam" id="PF00566">
    <property type="entry name" value="RabGAP-TBC"/>
    <property type="match status" value="1"/>
</dbReference>
<dbReference type="GO" id="GO:0031267">
    <property type="term" value="F:small GTPase binding"/>
    <property type="evidence" value="ECO:0007669"/>
    <property type="project" value="TreeGrafter"/>
</dbReference>
<dbReference type="PROSITE" id="PS50002">
    <property type="entry name" value="SH3"/>
    <property type="match status" value="1"/>
</dbReference>
<sequence length="770" mass="90777">MDLVLETTKANDYNDREKNSKTINHHDDNEKDEDERKAKENKSKWIKFFDEQNQTKRSNVSHSIRFDRNFLENDLSDNFDYLIDHQNHSEFEQLVCGSIPNDFRPFFWSRFSKASFMKIENQWSYSQLIDLSIDEKTLSHKQIEKILQENEDFLQTSSSPETRNKKIDNLQRIFRIVRWWQKTSMDESIDPKLNHFLIGTYLIQICPEETSCWLLLKLITKWNLNELIGFTMNILDRYLPHIKNYFDRHEIEFKLIASIWFATLLIGFVPDRKCLFLIWDLYFYQGPICLIQLTIGMLLNSSQILEQCSDSKEFFNALSDLPMRSLRNEEKIVQLWRCGKHITSNLDIRSENLYHDRERVRTINSFDDCVGDDDDIDNDDNEDCGAGGGEQNGINKRNHHTRNQNRNENRSNDFDSLLNNDDTIDGKEIEITKKKNIKQTRLLMRLHESIVSIANHFQAFDLETRYVLEPDYDSVDRSDTDEYLSNRLRSFRRRAKALLDFPSDRSDELCFHRNDIITLINENDEHCWIGEFNGKIGWFPAKFVESLDERCQDYCIAGDDRVVPFINVLVRGRLCSALKAILTYDLKQSYFFNLHPWSIIEKISNNTTHSELKSAYSRLVLTKTFNLDQFNQLLSPNDLLYRSIALVNATHQNCPMDIKLRSLICLGLNQNCLHDWFESICTGNQSIIEKSYGPNSFLRTPAWKLIKAELKLLIQFSFYLSLNMELELMRTKSSEKRTQQQEEDGDQNSPVTKEGVCDMLVKYHLFSWDI</sequence>
<dbReference type="OrthoDB" id="44736at2759"/>
<dbReference type="PANTHER" id="PTHR47219:SF20">
    <property type="entry name" value="TBC1 DOMAIN FAMILY MEMBER 2B"/>
    <property type="match status" value="1"/>
</dbReference>
<feature type="domain" description="Rab-GAP TBC" evidence="7">
    <location>
        <begin position="98"/>
        <end position="286"/>
    </location>
</feature>
<dbReference type="InterPro" id="IPR001452">
    <property type="entry name" value="SH3_domain"/>
</dbReference>
<reference evidence="9" key="2">
    <citation type="submission" date="2020-01" db="EMBL/GenBank/DDBJ databases">
        <authorList>
            <person name="Korhonen P.K.K."/>
            <person name="Guangxu M.G."/>
            <person name="Wang T.W."/>
            <person name="Stroehlein A.J.S."/>
            <person name="Young N.D."/>
            <person name="Ang C.-S.A."/>
            <person name="Fernando D.W.F."/>
            <person name="Lu H.L."/>
            <person name="Taylor S.T."/>
            <person name="Ehtesham M.E.M."/>
            <person name="Najaraj S.H.N."/>
            <person name="Harsha G.H.G."/>
            <person name="Madugundu A.M."/>
            <person name="Renuse S.R."/>
            <person name="Holt D.H."/>
            <person name="Pandey A.P."/>
            <person name="Papenfuss A.P."/>
            <person name="Gasser R.B.G."/>
            <person name="Fischer K.F."/>
        </authorList>
    </citation>
    <scope>NUCLEOTIDE SEQUENCE</scope>
    <source>
        <strain evidence="9">SSS_KF_BRIS2020</strain>
    </source>
</reference>
<dbReference type="Gene3D" id="1.20.58.900">
    <property type="match status" value="1"/>
</dbReference>
<dbReference type="InterPro" id="IPR035969">
    <property type="entry name" value="Rab-GAP_TBC_sf"/>
</dbReference>
<dbReference type="SMART" id="SM00164">
    <property type="entry name" value="TBC"/>
    <property type="match status" value="1"/>
</dbReference>
<feature type="region of interest" description="Disordered" evidence="5">
    <location>
        <begin position="380"/>
        <end position="417"/>
    </location>
</feature>